<dbReference type="EMBL" id="JHEG04000001">
    <property type="protein sequence ID" value="KAF3891193.1"/>
    <property type="molecule type" value="Genomic_DNA"/>
</dbReference>
<proteinExistence type="predicted"/>
<accession>A0A8S9TL15</accession>
<dbReference type="OrthoDB" id="9156397at2"/>
<protein>
    <submittedName>
        <fullName evidence="2">DUF4058 family protein</fullName>
    </submittedName>
</protein>
<feature type="compositionally biased region" description="Polar residues" evidence="1">
    <location>
        <begin position="87"/>
        <end position="101"/>
    </location>
</feature>
<sequence>MTYLQRLALLKIIEVLSPTNKRPGKGRNIYEQKRQEVLGSQTHFNQLSGDHLENLLCIYKDVLANSSAEVGRTCMIPDTDFSDSRTKGCSSKYNETHSNSI</sequence>
<reference evidence="2" key="2">
    <citation type="submission" date="2019-11" db="EMBL/GenBank/DDBJ databases">
        <title>Improved Assembly of Tolypothrix boutellei genome.</title>
        <authorList>
            <person name="Sarangi A.N."/>
            <person name="Mukherjee M."/>
            <person name="Ghosh S."/>
            <person name="Singh D."/>
            <person name="Das A."/>
            <person name="Kant S."/>
            <person name="Prusty A."/>
            <person name="Tripathy S."/>
        </authorList>
    </citation>
    <scope>NUCLEOTIDE SEQUENCE</scope>
    <source>
        <strain evidence="2">VB521301</strain>
    </source>
</reference>
<reference evidence="2" key="1">
    <citation type="journal article" date="2015" name="Genome Announc.">
        <title>Draft Genome Sequence of Tolypothrix boutellei Strain VB521301.</title>
        <authorList>
            <person name="Chandrababunaidu M.M."/>
            <person name="Singh D."/>
            <person name="Sen D."/>
            <person name="Bhan S."/>
            <person name="Das S."/>
            <person name="Gupta A."/>
            <person name="Adhikary S.P."/>
            <person name="Tripathy S."/>
        </authorList>
    </citation>
    <scope>NUCLEOTIDE SEQUENCE</scope>
    <source>
        <strain evidence="2">VB521301</strain>
    </source>
</reference>
<keyword evidence="3" id="KW-1185">Reference proteome</keyword>
<dbReference type="Pfam" id="PF13267">
    <property type="entry name" value="DUF4058"/>
    <property type="match status" value="1"/>
</dbReference>
<comment type="caution">
    <text evidence="2">The sequence shown here is derived from an EMBL/GenBank/DDBJ whole genome shotgun (WGS) entry which is preliminary data.</text>
</comment>
<evidence type="ECO:0000256" key="1">
    <source>
        <dbReference type="SAM" id="MobiDB-lite"/>
    </source>
</evidence>
<evidence type="ECO:0000313" key="3">
    <source>
        <dbReference type="Proteomes" id="UP000029738"/>
    </source>
</evidence>
<dbReference type="AlphaFoldDB" id="A0A8S9TL15"/>
<name>A0A8S9TL15_9CYAN</name>
<evidence type="ECO:0000313" key="2">
    <source>
        <dbReference type="EMBL" id="KAF3891193.1"/>
    </source>
</evidence>
<gene>
    <name evidence="2" type="ORF">DA73_0400028980</name>
</gene>
<organism evidence="2 3">
    <name type="scientific">Tolypothrix bouteillei VB521301</name>
    <dbReference type="NCBI Taxonomy" id="1479485"/>
    <lineage>
        <taxon>Bacteria</taxon>
        <taxon>Bacillati</taxon>
        <taxon>Cyanobacteriota</taxon>
        <taxon>Cyanophyceae</taxon>
        <taxon>Nostocales</taxon>
        <taxon>Tolypothrichaceae</taxon>
        <taxon>Tolypothrix</taxon>
    </lineage>
</organism>
<dbReference type="InterPro" id="IPR025132">
    <property type="entry name" value="DUF4058"/>
</dbReference>
<dbReference type="Proteomes" id="UP000029738">
    <property type="component" value="Unassembled WGS sequence"/>
</dbReference>
<feature type="region of interest" description="Disordered" evidence="1">
    <location>
        <begin position="79"/>
        <end position="101"/>
    </location>
</feature>